<comment type="subcellular location">
    <subcellularLocation>
        <location evidence="1">Cell inner membrane</location>
        <topology evidence="1">Peripheral membrane protein</topology>
    </subcellularLocation>
</comment>
<evidence type="ECO:0000256" key="1">
    <source>
        <dbReference type="ARBA" id="ARBA00004417"/>
    </source>
</evidence>
<keyword evidence="4" id="KW-1003">Cell membrane</keyword>
<organism evidence="9 10">
    <name type="scientific">Leptospira wolffii</name>
    <dbReference type="NCBI Taxonomy" id="409998"/>
    <lineage>
        <taxon>Bacteria</taxon>
        <taxon>Pseudomonadati</taxon>
        <taxon>Spirochaetota</taxon>
        <taxon>Spirochaetia</taxon>
        <taxon>Leptospirales</taxon>
        <taxon>Leptospiraceae</taxon>
        <taxon>Leptospira</taxon>
    </lineage>
</organism>
<comment type="caution">
    <text evidence="9">The sequence shown here is derived from an EMBL/GenBank/DDBJ whole genome shotgun (WGS) entry which is preliminary data.</text>
</comment>
<accession>A0ABV5BQ57</accession>
<dbReference type="Pfam" id="PF00005">
    <property type="entry name" value="ABC_tran"/>
    <property type="match status" value="1"/>
</dbReference>
<dbReference type="Proteomes" id="UP001580391">
    <property type="component" value="Unassembled WGS sequence"/>
</dbReference>
<keyword evidence="5" id="KW-0547">Nucleotide-binding</keyword>
<dbReference type="RefSeq" id="WP_246839052.1">
    <property type="nucleotide sequence ID" value="NZ_JBHILI010000007.1"/>
</dbReference>
<dbReference type="PANTHER" id="PTHR43297:SF9">
    <property type="entry name" value="ABC TRANSPORTER ATP-BINDING PROTEIN"/>
    <property type="match status" value="1"/>
</dbReference>
<dbReference type="InterPro" id="IPR003439">
    <property type="entry name" value="ABC_transporter-like_ATP-bd"/>
</dbReference>
<evidence type="ECO:0000259" key="8">
    <source>
        <dbReference type="PROSITE" id="PS50893"/>
    </source>
</evidence>
<dbReference type="PROSITE" id="PS00211">
    <property type="entry name" value="ABC_TRANSPORTER_1"/>
    <property type="match status" value="1"/>
</dbReference>
<dbReference type="PROSITE" id="PS50893">
    <property type="entry name" value="ABC_TRANSPORTER_2"/>
    <property type="match status" value="1"/>
</dbReference>
<feature type="domain" description="ABC transporter" evidence="8">
    <location>
        <begin position="1"/>
        <end position="245"/>
    </location>
</feature>
<evidence type="ECO:0000256" key="5">
    <source>
        <dbReference type="ARBA" id="ARBA00022741"/>
    </source>
</evidence>
<dbReference type="InterPro" id="IPR027417">
    <property type="entry name" value="P-loop_NTPase"/>
</dbReference>
<evidence type="ECO:0000256" key="7">
    <source>
        <dbReference type="ARBA" id="ARBA00023136"/>
    </source>
</evidence>
<dbReference type="EMBL" id="JBHILJ010000006">
    <property type="protein sequence ID" value="MFB5737452.1"/>
    <property type="molecule type" value="Genomic_DNA"/>
</dbReference>
<dbReference type="InterPro" id="IPR017871">
    <property type="entry name" value="ABC_transporter-like_CS"/>
</dbReference>
<evidence type="ECO:0000313" key="10">
    <source>
        <dbReference type="Proteomes" id="UP001580391"/>
    </source>
</evidence>
<keyword evidence="3" id="KW-0813">Transport</keyword>
<dbReference type="InterPro" id="IPR050388">
    <property type="entry name" value="ABC_Ni/Peptide_Import"/>
</dbReference>
<dbReference type="Gene3D" id="3.40.50.300">
    <property type="entry name" value="P-loop containing nucleotide triphosphate hydrolases"/>
    <property type="match status" value="1"/>
</dbReference>
<dbReference type="GO" id="GO:0005524">
    <property type="term" value="F:ATP binding"/>
    <property type="evidence" value="ECO:0007669"/>
    <property type="project" value="UniProtKB-KW"/>
</dbReference>
<reference evidence="9 10" key="1">
    <citation type="submission" date="2024-09" db="EMBL/GenBank/DDBJ databases">
        <title>Taxonomic and Genotyping Characterization of Leptospira Strains isolated from Multiple Sources in Colombia highlights the importance of intermediate species.</title>
        <authorList>
            <person name="Torres Higuera L."/>
            <person name="Rojas Tapias D."/>
            <person name="Jimenez Velasquez S."/>
            <person name="Renjifo Ibanez C."/>
        </authorList>
    </citation>
    <scope>NUCLEOTIDE SEQUENCE [LARGE SCALE GENOMIC DNA]</scope>
    <source>
        <strain evidence="9 10">Lep080</strain>
    </source>
</reference>
<gene>
    <name evidence="9" type="ORF">ACE5IX_13080</name>
</gene>
<proteinExistence type="inferred from homology"/>
<keyword evidence="6 9" id="KW-0067">ATP-binding</keyword>
<dbReference type="SUPFAM" id="SSF52540">
    <property type="entry name" value="P-loop containing nucleoside triphosphate hydrolases"/>
    <property type="match status" value="1"/>
</dbReference>
<dbReference type="InterPro" id="IPR003593">
    <property type="entry name" value="AAA+_ATPase"/>
</dbReference>
<comment type="similarity">
    <text evidence="2">Belongs to the ABC transporter superfamily.</text>
</comment>
<evidence type="ECO:0000256" key="4">
    <source>
        <dbReference type="ARBA" id="ARBA00022475"/>
    </source>
</evidence>
<evidence type="ECO:0000256" key="2">
    <source>
        <dbReference type="ARBA" id="ARBA00005417"/>
    </source>
</evidence>
<keyword evidence="10" id="KW-1185">Reference proteome</keyword>
<evidence type="ECO:0000313" key="9">
    <source>
        <dbReference type="EMBL" id="MFB5737452.1"/>
    </source>
</evidence>
<keyword evidence="7" id="KW-0472">Membrane</keyword>
<evidence type="ECO:0000256" key="3">
    <source>
        <dbReference type="ARBA" id="ARBA00022448"/>
    </source>
</evidence>
<name>A0ABV5BQ57_9LEPT</name>
<protein>
    <submittedName>
        <fullName evidence="9">ATP-binding cassette domain-containing protein</fullName>
    </submittedName>
</protein>
<sequence length="252" mass="27865">MKIKSLSVRAAEKPVLQDFDFEIRKGEIHSLVGESGSGKSTLARLILGLLPEGLESSWSEFEIFGFEIPPGDFGAWKNWRGNRISYIPQTSSLGLHPFLSIGSQMREYFSLIRPELSARKEGIRLLEEAGLANPKAAWDSRPHQLSGGERQRVLILLSLYSGAELILADEPTSALDPSTGGAILELLEKRVRDLGSTLLFISHDLGSAKSLADTITVMRSGQKVETLKKEEGTWSPHSEYSRKLFTLEENLA</sequence>
<dbReference type="PANTHER" id="PTHR43297">
    <property type="entry name" value="OLIGOPEPTIDE TRANSPORT ATP-BINDING PROTEIN APPD"/>
    <property type="match status" value="1"/>
</dbReference>
<dbReference type="SMART" id="SM00382">
    <property type="entry name" value="AAA"/>
    <property type="match status" value="1"/>
</dbReference>
<evidence type="ECO:0000256" key="6">
    <source>
        <dbReference type="ARBA" id="ARBA00022840"/>
    </source>
</evidence>